<dbReference type="EMBL" id="MZMT01000028">
    <property type="protein sequence ID" value="PIO44619.1"/>
    <property type="molecule type" value="Genomic_DNA"/>
</dbReference>
<dbReference type="PANTHER" id="PTHR10151:SF120">
    <property type="entry name" value="BIS(5'-ADENOSYL)-TRIPHOSPHATASE"/>
    <property type="match status" value="1"/>
</dbReference>
<dbReference type="InterPro" id="IPR002591">
    <property type="entry name" value="Phosphodiest/P_Trfase"/>
</dbReference>
<proteinExistence type="predicted"/>
<dbReference type="GO" id="GO:0016787">
    <property type="term" value="F:hydrolase activity"/>
    <property type="evidence" value="ECO:0007669"/>
    <property type="project" value="UniProtKB-ARBA"/>
</dbReference>
<gene>
    <name evidence="1" type="ORF">B5P45_12210</name>
</gene>
<protein>
    <submittedName>
        <fullName evidence="1">Nucleotide pyrophosphatase</fullName>
    </submittedName>
</protein>
<dbReference type="SUPFAM" id="SSF53649">
    <property type="entry name" value="Alkaline phosphatase-like"/>
    <property type="match status" value="1"/>
</dbReference>
<name>A0A2N9VYQ1_9HYPH</name>
<comment type="caution">
    <text evidence="1">The sequence shown here is derived from an EMBL/GenBank/DDBJ whole genome shotgun (WGS) entry which is preliminary data.</text>
</comment>
<dbReference type="Proteomes" id="UP000232163">
    <property type="component" value="Unassembled WGS sequence"/>
</dbReference>
<dbReference type="AlphaFoldDB" id="A0A2N9VYQ1"/>
<dbReference type="KEGG" id="pht:BLM14_26050"/>
<dbReference type="RefSeq" id="WP_100003085.1">
    <property type="nucleotide sequence ID" value="NZ_CP017943.1"/>
</dbReference>
<organism evidence="1 2">
    <name type="scientific">Phyllobacterium zundukense</name>
    <dbReference type="NCBI Taxonomy" id="1867719"/>
    <lineage>
        <taxon>Bacteria</taxon>
        <taxon>Pseudomonadati</taxon>
        <taxon>Pseudomonadota</taxon>
        <taxon>Alphaproteobacteria</taxon>
        <taxon>Hyphomicrobiales</taxon>
        <taxon>Phyllobacteriaceae</taxon>
        <taxon>Phyllobacterium</taxon>
    </lineage>
</organism>
<dbReference type="GO" id="GO:0005773">
    <property type="term" value="C:vacuole"/>
    <property type="evidence" value="ECO:0007669"/>
    <property type="project" value="TreeGrafter"/>
</dbReference>
<dbReference type="Gene3D" id="3.40.720.10">
    <property type="entry name" value="Alkaline Phosphatase, subunit A"/>
    <property type="match status" value="1"/>
</dbReference>
<evidence type="ECO:0000313" key="1">
    <source>
        <dbReference type="EMBL" id="PIO44619.1"/>
    </source>
</evidence>
<accession>A0A2N9VYQ1</accession>
<dbReference type="Pfam" id="PF01663">
    <property type="entry name" value="Phosphodiest"/>
    <property type="match status" value="1"/>
</dbReference>
<reference evidence="2" key="1">
    <citation type="journal article" date="2017" name="Int J Environ Stud">
        <title>Does the Miocene-Pliocene relict legume Oxytropis triphylla form nitrogen-fixing nodules with a combination of bacterial strains?</title>
        <authorList>
            <person name="Safronova V."/>
            <person name="Belimov A."/>
            <person name="Sazanova A."/>
            <person name="Kuznetsova I."/>
            <person name="Popova J."/>
            <person name="Andronov E."/>
            <person name="Verkhozina A."/>
            <person name="Tikhonovich I."/>
        </authorList>
    </citation>
    <scope>NUCLEOTIDE SEQUENCE [LARGE SCALE GENOMIC DNA]</scope>
    <source>
        <strain evidence="2">Tri-38</strain>
    </source>
</reference>
<evidence type="ECO:0000313" key="2">
    <source>
        <dbReference type="Proteomes" id="UP000232163"/>
    </source>
</evidence>
<dbReference type="OrthoDB" id="9779418at2"/>
<sequence>MRRVVAVILDGLRRDFVREDTTPNLLQLRESSEWFAAHRSVTPSVTRVCSSSFTTGCSPAQHGLEGNSLALLEQDRFVIHDAGHPDFLQHRRHVVGTSLDRPGLAELLKERDGTIVYSNVSPGAAYAHDPDGNGYVYHRAGSFGPERKPEPAAQALQIDTGLAGDRALTERFIADALTARQPAFALLWLGHPDTTQHDVPLGSPEHIAALNEADRHAGMVIDQVDRLRKTGDDILLLVGSDHGHQTVRAVIDVSAEIASLGFGDPVAKGDLIVVPNGTAVLIYATEEGRKIVPSLVDRLSRQPWAGEMFAGEDLGKIGQTSTRGLALFLSMASDEQVNEFGVPGRSYAARPLSGKSDRLGRGQHGGLGAYEQSPVLMIGGPGFSASAEREETTSILDIAPTILRHLGIAASSMQCRALQRA</sequence>
<dbReference type="InterPro" id="IPR017850">
    <property type="entry name" value="Alkaline_phosphatase_core_sf"/>
</dbReference>
<keyword evidence="2" id="KW-1185">Reference proteome</keyword>
<dbReference type="PANTHER" id="PTHR10151">
    <property type="entry name" value="ECTONUCLEOTIDE PYROPHOSPHATASE/PHOSPHODIESTERASE"/>
    <property type="match status" value="1"/>
</dbReference>